<evidence type="ECO:0000256" key="1">
    <source>
        <dbReference type="SAM" id="MobiDB-lite"/>
    </source>
</evidence>
<feature type="compositionally biased region" description="Acidic residues" evidence="1">
    <location>
        <begin position="52"/>
        <end position="66"/>
    </location>
</feature>
<accession>A0AAV7TER2</accession>
<protein>
    <submittedName>
        <fullName evidence="2">Uncharacterized protein</fullName>
    </submittedName>
</protein>
<evidence type="ECO:0000313" key="2">
    <source>
        <dbReference type="EMBL" id="KAJ1175017.1"/>
    </source>
</evidence>
<organism evidence="2 3">
    <name type="scientific">Pleurodeles waltl</name>
    <name type="common">Iberian ribbed newt</name>
    <dbReference type="NCBI Taxonomy" id="8319"/>
    <lineage>
        <taxon>Eukaryota</taxon>
        <taxon>Metazoa</taxon>
        <taxon>Chordata</taxon>
        <taxon>Craniata</taxon>
        <taxon>Vertebrata</taxon>
        <taxon>Euteleostomi</taxon>
        <taxon>Amphibia</taxon>
        <taxon>Batrachia</taxon>
        <taxon>Caudata</taxon>
        <taxon>Salamandroidea</taxon>
        <taxon>Salamandridae</taxon>
        <taxon>Pleurodelinae</taxon>
        <taxon>Pleurodeles</taxon>
    </lineage>
</organism>
<reference evidence="2" key="1">
    <citation type="journal article" date="2022" name="bioRxiv">
        <title>Sequencing and chromosome-scale assembly of the giantPleurodeles waltlgenome.</title>
        <authorList>
            <person name="Brown T."/>
            <person name="Elewa A."/>
            <person name="Iarovenko S."/>
            <person name="Subramanian E."/>
            <person name="Araus A.J."/>
            <person name="Petzold A."/>
            <person name="Susuki M."/>
            <person name="Suzuki K.-i.T."/>
            <person name="Hayashi T."/>
            <person name="Toyoda A."/>
            <person name="Oliveira C."/>
            <person name="Osipova E."/>
            <person name="Leigh N.D."/>
            <person name="Simon A."/>
            <person name="Yun M.H."/>
        </authorList>
    </citation>
    <scope>NUCLEOTIDE SEQUENCE</scope>
    <source>
        <strain evidence="2">20211129_DDA</strain>
        <tissue evidence="2">Liver</tissue>
    </source>
</reference>
<proteinExistence type="predicted"/>
<keyword evidence="3" id="KW-1185">Reference proteome</keyword>
<dbReference type="Proteomes" id="UP001066276">
    <property type="component" value="Chromosome 3_2"/>
</dbReference>
<dbReference type="EMBL" id="JANPWB010000006">
    <property type="protein sequence ID" value="KAJ1175017.1"/>
    <property type="molecule type" value="Genomic_DNA"/>
</dbReference>
<evidence type="ECO:0000313" key="3">
    <source>
        <dbReference type="Proteomes" id="UP001066276"/>
    </source>
</evidence>
<dbReference type="AlphaFoldDB" id="A0AAV7TER2"/>
<name>A0AAV7TER2_PLEWA</name>
<sequence length="78" mass="8830">MELELNNSDNLKLTELKKLCKERGLNVVKTALRAFEEVFRMHAATEKQQQGDPDDEKVDMEDENEEGNGLATGPELQP</sequence>
<gene>
    <name evidence="2" type="ORF">NDU88_000308</name>
</gene>
<comment type="caution">
    <text evidence="2">The sequence shown here is derived from an EMBL/GenBank/DDBJ whole genome shotgun (WGS) entry which is preliminary data.</text>
</comment>
<feature type="region of interest" description="Disordered" evidence="1">
    <location>
        <begin position="43"/>
        <end position="78"/>
    </location>
</feature>